<feature type="domain" description="Recombinase" evidence="2">
    <location>
        <begin position="175"/>
        <end position="299"/>
    </location>
</feature>
<dbReference type="InterPro" id="IPR025827">
    <property type="entry name" value="Zn_ribbon_recom_dom"/>
</dbReference>
<accession>A0A0E2H9D3</accession>
<dbReference type="AlphaFoldDB" id="A0A0E2H9D3"/>
<dbReference type="PATRIC" id="fig|999408.3.peg.3254"/>
<dbReference type="InterPro" id="IPR036162">
    <property type="entry name" value="Resolvase-like_N_sf"/>
</dbReference>
<dbReference type="PROSITE" id="PS51737">
    <property type="entry name" value="RECOMBINASE_DNA_BIND"/>
    <property type="match status" value="1"/>
</dbReference>
<dbReference type="InterPro" id="IPR038109">
    <property type="entry name" value="DNA_bind_recomb_sf"/>
</dbReference>
<evidence type="ECO:0000313" key="4">
    <source>
        <dbReference type="Proteomes" id="UP000013085"/>
    </source>
</evidence>
<name>A0A0E2H9D3_9FIRM</name>
<comment type="caution">
    <text evidence="3">The sequence shown here is derived from an EMBL/GenBank/DDBJ whole genome shotgun (WGS) entry which is preliminary data.</text>
</comment>
<dbReference type="EMBL" id="AGYR01000034">
    <property type="protein sequence ID" value="ENZ13283.1"/>
    <property type="molecule type" value="Genomic_DNA"/>
</dbReference>
<evidence type="ECO:0000313" key="3">
    <source>
        <dbReference type="EMBL" id="ENZ13283.1"/>
    </source>
</evidence>
<dbReference type="InterPro" id="IPR050639">
    <property type="entry name" value="SSR_resolvase"/>
</dbReference>
<dbReference type="HOGENOM" id="CLU_010686_0_5_9"/>
<sequence length="596" mass="68728">MAKITKIEPQIPALPTRKKVAAYARVSMETERLHHSLSTQVSYYSELIQKNPEWEYVGVYADEAITGTIAKKRDEFQRLIADCEAGKIDIVLCKSISRFARNTVDLLKTVRHLKELGISVRFEKENIDSLSGDGEVMLTLLASFAQSESESISNNVKWGVRKRMEQGIPNGHFRVYGYRWEGDQMVIVPEEATIVKRIYQNFLDGKSRLETEREFAAEGITTREGCRWVDSNIKVILSNITYTGNMLLQKEYIADPISKKRKKNHGELQQYFVENTHEAIIPMETFQYVQDEMARRRELGAFANKSLNITCFTSKLKCEKCCKSYVRNTRKNRAKVTQLGDQLVGWVCGSSKTKNGKCKAMEIPEYILRQKCAEALGLEEFDEDAFAEQVEVITIPEQGILNFHMKDGTENTLTWVSTAKKDSWTPEARKKASTYRRNHAMKRDDVTCFTSKIKCADCGNNYRRQTRTRASGEKYHLYACATTNTCHNNCIHEDTLRELTAKALDQQELDEAVFLKEIDHITIAPGGYITFCFYDGHEVRMEYSTKRRMPGWTEERRAKQVEAIKASFTEERRRKMSENMKKIRSEKYWASTKAKK</sequence>
<feature type="domain" description="Resolvase/invertase-type recombinase catalytic" evidence="1">
    <location>
        <begin position="19"/>
        <end position="167"/>
    </location>
</feature>
<dbReference type="Gene3D" id="3.40.50.1390">
    <property type="entry name" value="Resolvase, N-terminal catalytic domain"/>
    <property type="match status" value="1"/>
</dbReference>
<dbReference type="PANTHER" id="PTHR30461:SF23">
    <property type="entry name" value="DNA RECOMBINASE-RELATED"/>
    <property type="match status" value="1"/>
</dbReference>
<gene>
    <name evidence="3" type="ORF">HMPREF1090_03016</name>
</gene>
<dbReference type="Gene3D" id="3.90.1750.20">
    <property type="entry name" value="Putative Large Serine Recombinase, Chain B, Domain 2"/>
    <property type="match status" value="1"/>
</dbReference>
<dbReference type="RefSeq" id="WP_002593398.1">
    <property type="nucleotide sequence ID" value="NZ_KB850977.1"/>
</dbReference>
<dbReference type="PROSITE" id="PS51736">
    <property type="entry name" value="RECOMBINASES_3"/>
    <property type="match status" value="1"/>
</dbReference>
<dbReference type="SMART" id="SM00857">
    <property type="entry name" value="Resolvase"/>
    <property type="match status" value="1"/>
</dbReference>
<dbReference type="PANTHER" id="PTHR30461">
    <property type="entry name" value="DNA-INVERTASE FROM LAMBDOID PROPHAGE"/>
    <property type="match status" value="1"/>
</dbReference>
<reference evidence="3 4" key="1">
    <citation type="submission" date="2013-01" db="EMBL/GenBank/DDBJ databases">
        <title>The Genome Sequence of Clostridium clostridioforme 90A8.</title>
        <authorList>
            <consortium name="The Broad Institute Genome Sequencing Platform"/>
            <person name="Earl A."/>
            <person name="Ward D."/>
            <person name="Feldgarden M."/>
            <person name="Gevers D."/>
            <person name="Courvalin P."/>
            <person name="Lambert T."/>
            <person name="Walker B."/>
            <person name="Young S.K."/>
            <person name="Zeng Q."/>
            <person name="Gargeya S."/>
            <person name="Fitzgerald M."/>
            <person name="Haas B."/>
            <person name="Abouelleil A."/>
            <person name="Alvarado L."/>
            <person name="Arachchi H.M."/>
            <person name="Berlin A.M."/>
            <person name="Chapman S.B."/>
            <person name="Dewar J."/>
            <person name="Goldberg J."/>
            <person name="Griggs A."/>
            <person name="Gujja S."/>
            <person name="Hansen M."/>
            <person name="Howarth C."/>
            <person name="Imamovic A."/>
            <person name="Larimer J."/>
            <person name="McCowan C."/>
            <person name="Murphy C."/>
            <person name="Neiman D."/>
            <person name="Pearson M."/>
            <person name="Priest M."/>
            <person name="Roberts A."/>
            <person name="Saif S."/>
            <person name="Shea T."/>
            <person name="Sisk P."/>
            <person name="Sykes S."/>
            <person name="Wortman J."/>
            <person name="Nusbaum C."/>
            <person name="Birren B."/>
        </authorList>
    </citation>
    <scope>NUCLEOTIDE SEQUENCE [LARGE SCALE GENOMIC DNA]</scope>
    <source>
        <strain evidence="3 4">90A8</strain>
    </source>
</reference>
<evidence type="ECO:0000259" key="1">
    <source>
        <dbReference type="PROSITE" id="PS51736"/>
    </source>
</evidence>
<evidence type="ECO:0000259" key="2">
    <source>
        <dbReference type="PROSITE" id="PS51737"/>
    </source>
</evidence>
<dbReference type="GO" id="GO:0000150">
    <property type="term" value="F:DNA strand exchange activity"/>
    <property type="evidence" value="ECO:0007669"/>
    <property type="project" value="InterPro"/>
</dbReference>
<evidence type="ECO:0008006" key="5">
    <source>
        <dbReference type="Google" id="ProtNLM"/>
    </source>
</evidence>
<dbReference type="InterPro" id="IPR006119">
    <property type="entry name" value="Resolv_N"/>
</dbReference>
<dbReference type="Pfam" id="PF13408">
    <property type="entry name" value="Zn_ribbon_recom"/>
    <property type="match status" value="1"/>
</dbReference>
<protein>
    <recommendedName>
        <fullName evidence="5">Site-specific recombinase</fullName>
    </recommendedName>
</protein>
<dbReference type="Proteomes" id="UP000013085">
    <property type="component" value="Unassembled WGS sequence"/>
</dbReference>
<dbReference type="CDD" id="cd00338">
    <property type="entry name" value="Ser_Recombinase"/>
    <property type="match status" value="1"/>
</dbReference>
<dbReference type="SUPFAM" id="SSF53041">
    <property type="entry name" value="Resolvase-like"/>
    <property type="match status" value="1"/>
</dbReference>
<dbReference type="InterPro" id="IPR011109">
    <property type="entry name" value="DNA_bind_recombinase_dom"/>
</dbReference>
<organism evidence="3 4">
    <name type="scientific">[Clostridium] clostridioforme 90A8</name>
    <dbReference type="NCBI Taxonomy" id="999408"/>
    <lineage>
        <taxon>Bacteria</taxon>
        <taxon>Bacillati</taxon>
        <taxon>Bacillota</taxon>
        <taxon>Clostridia</taxon>
        <taxon>Lachnospirales</taxon>
        <taxon>Lachnospiraceae</taxon>
        <taxon>Enterocloster</taxon>
    </lineage>
</organism>
<dbReference type="GO" id="GO:0003677">
    <property type="term" value="F:DNA binding"/>
    <property type="evidence" value="ECO:0007669"/>
    <property type="project" value="InterPro"/>
</dbReference>
<proteinExistence type="predicted"/>
<dbReference type="Pfam" id="PF00239">
    <property type="entry name" value="Resolvase"/>
    <property type="match status" value="1"/>
</dbReference>
<dbReference type="Pfam" id="PF07508">
    <property type="entry name" value="Recombinase"/>
    <property type="match status" value="1"/>
</dbReference>